<accession>A0A1A8VMB6</accession>
<evidence type="ECO:0000313" key="3">
    <source>
        <dbReference type="Proteomes" id="UP000078546"/>
    </source>
</evidence>
<organism evidence="2 3">
    <name type="scientific">Plasmodium ovale curtisi</name>
    <dbReference type="NCBI Taxonomy" id="864141"/>
    <lineage>
        <taxon>Eukaryota</taxon>
        <taxon>Sar</taxon>
        <taxon>Alveolata</taxon>
        <taxon>Apicomplexa</taxon>
        <taxon>Aconoidasida</taxon>
        <taxon>Haemosporida</taxon>
        <taxon>Plasmodiidae</taxon>
        <taxon>Plasmodium</taxon>
        <taxon>Plasmodium (Plasmodium)</taxon>
    </lineage>
</organism>
<feature type="region of interest" description="Disordered" evidence="1">
    <location>
        <begin position="39"/>
        <end position="71"/>
    </location>
</feature>
<feature type="compositionally biased region" description="Basic residues" evidence="1">
    <location>
        <begin position="55"/>
        <end position="64"/>
    </location>
</feature>
<dbReference type="AlphaFoldDB" id="A0A1A8VMB6"/>
<dbReference type="Proteomes" id="UP000078546">
    <property type="component" value="Unassembled WGS sequence"/>
</dbReference>
<gene>
    <name evidence="2" type="ORF">POVCU1_006120</name>
</gene>
<reference evidence="3" key="1">
    <citation type="submission" date="2016-05" db="EMBL/GenBank/DDBJ databases">
        <authorList>
            <person name="Naeem Raeece"/>
        </authorList>
    </citation>
    <scope>NUCLEOTIDE SEQUENCE [LARGE SCALE GENOMIC DNA]</scope>
</reference>
<evidence type="ECO:0000313" key="2">
    <source>
        <dbReference type="EMBL" id="SBS81763.1"/>
    </source>
</evidence>
<evidence type="ECO:0000256" key="1">
    <source>
        <dbReference type="SAM" id="MobiDB-lite"/>
    </source>
</evidence>
<dbReference type="EMBL" id="FLQV01000114">
    <property type="protein sequence ID" value="SBS81763.1"/>
    <property type="molecule type" value="Genomic_DNA"/>
</dbReference>
<protein>
    <submittedName>
        <fullName evidence="2">Uncharacterized protein</fullName>
    </submittedName>
</protein>
<proteinExistence type="predicted"/>
<name>A0A1A8VMB6_PLAOA</name>
<feature type="region of interest" description="Disordered" evidence="1">
    <location>
        <begin position="1"/>
        <end position="25"/>
    </location>
</feature>
<sequence length="86" mass="10051">MGSSEERAKQNGQRKDNKTTEREEDTCALKRARCFCEKKKKKKERNGGNHQQIGKMKRKKKKKKKEEVKKGNASCVEYDSLYISLL</sequence>